<keyword evidence="3" id="KW-1185">Reference proteome</keyword>
<gene>
    <name evidence="2" type="ORF">AVEN_217431_1</name>
</gene>
<comment type="caution">
    <text evidence="2">The sequence shown here is derived from an EMBL/GenBank/DDBJ whole genome shotgun (WGS) entry which is preliminary data.</text>
</comment>
<dbReference type="Proteomes" id="UP000499080">
    <property type="component" value="Unassembled WGS sequence"/>
</dbReference>
<protein>
    <submittedName>
        <fullName evidence="2">Uncharacterized protein</fullName>
    </submittedName>
</protein>
<dbReference type="OrthoDB" id="7422307at2759"/>
<keyword evidence="1" id="KW-0812">Transmembrane</keyword>
<dbReference type="EMBL" id="BGPR01037188">
    <property type="protein sequence ID" value="GBO12731.1"/>
    <property type="molecule type" value="Genomic_DNA"/>
</dbReference>
<feature type="transmembrane region" description="Helical" evidence="1">
    <location>
        <begin position="70"/>
        <end position="91"/>
    </location>
</feature>
<evidence type="ECO:0000313" key="3">
    <source>
        <dbReference type="Proteomes" id="UP000499080"/>
    </source>
</evidence>
<evidence type="ECO:0000313" key="2">
    <source>
        <dbReference type="EMBL" id="GBO12731.1"/>
    </source>
</evidence>
<sequence length="102" mass="11938">MIENIWEGVSSLRPETVVECDFEGFEATPVEPVINEIVSLAKIVGLDNNDIDDLLEEHSQELSTEEFTELHWVSIFFFFFFLFSSANRIRIPGWFIPRQKKR</sequence>
<organism evidence="2 3">
    <name type="scientific">Araneus ventricosus</name>
    <name type="common">Orbweaver spider</name>
    <name type="synonym">Epeira ventricosa</name>
    <dbReference type="NCBI Taxonomy" id="182803"/>
    <lineage>
        <taxon>Eukaryota</taxon>
        <taxon>Metazoa</taxon>
        <taxon>Ecdysozoa</taxon>
        <taxon>Arthropoda</taxon>
        <taxon>Chelicerata</taxon>
        <taxon>Arachnida</taxon>
        <taxon>Araneae</taxon>
        <taxon>Araneomorphae</taxon>
        <taxon>Entelegynae</taxon>
        <taxon>Araneoidea</taxon>
        <taxon>Araneidae</taxon>
        <taxon>Araneus</taxon>
    </lineage>
</organism>
<keyword evidence="1" id="KW-0472">Membrane</keyword>
<reference evidence="2 3" key="1">
    <citation type="journal article" date="2019" name="Sci. Rep.">
        <title>Orb-weaving spider Araneus ventricosus genome elucidates the spidroin gene catalogue.</title>
        <authorList>
            <person name="Kono N."/>
            <person name="Nakamura H."/>
            <person name="Ohtoshi R."/>
            <person name="Moran D.A.P."/>
            <person name="Shinohara A."/>
            <person name="Yoshida Y."/>
            <person name="Fujiwara M."/>
            <person name="Mori M."/>
            <person name="Tomita M."/>
            <person name="Arakawa K."/>
        </authorList>
    </citation>
    <scope>NUCLEOTIDE SEQUENCE [LARGE SCALE GENOMIC DNA]</scope>
</reference>
<name>A0A4Y2UKT7_ARAVE</name>
<proteinExistence type="predicted"/>
<accession>A0A4Y2UKT7</accession>
<keyword evidence="1" id="KW-1133">Transmembrane helix</keyword>
<dbReference type="AlphaFoldDB" id="A0A4Y2UKT7"/>
<evidence type="ECO:0000256" key="1">
    <source>
        <dbReference type="SAM" id="Phobius"/>
    </source>
</evidence>